<dbReference type="InterPro" id="IPR003439">
    <property type="entry name" value="ABC_transporter-like_ATP-bd"/>
</dbReference>
<dbReference type="GO" id="GO:0005524">
    <property type="term" value="F:ATP binding"/>
    <property type="evidence" value="ECO:0007669"/>
    <property type="project" value="UniProtKB-KW"/>
</dbReference>
<gene>
    <name evidence="5" type="ORF">UA74_06360</name>
</gene>
<dbReference type="Proteomes" id="UP000185511">
    <property type="component" value="Chromosome"/>
</dbReference>
<evidence type="ECO:0000313" key="5">
    <source>
        <dbReference type="EMBL" id="APU13345.1"/>
    </source>
</evidence>
<evidence type="ECO:0000313" key="6">
    <source>
        <dbReference type="Proteomes" id="UP000185511"/>
    </source>
</evidence>
<dbReference type="Gene3D" id="3.40.50.300">
    <property type="entry name" value="P-loop containing nucleotide triphosphate hydrolases"/>
    <property type="match status" value="1"/>
</dbReference>
<feature type="region of interest" description="Disordered" evidence="3">
    <location>
        <begin position="1"/>
        <end position="51"/>
    </location>
</feature>
<accession>A0AAC9LBE8</accession>
<sequence>MTKTTRLTHDDTPGAGPTGGDGQNGLVTDRGLQGTTDGRPHSGGHEAADTTDLVIRMDGVGVRRGPTNLVRDIDWRVEVDERWVILGPNGAGKTTMLRLAGAELHPSSGTVHLLGERLGGVDVFELRPRIGLCSAAQAARIPPDEVVRDVVVSAGYAVLGRWREDYDALDLDRATELLGSLGMGALADRRFGTLSEGERKRTLIARALMTDPEMLLLDEPAAGLDLGGREDLVARLTMLASDPDSPALVLVTHHVEEIPPGFTHALLLREGGVVAQGLLADVITEENLSATFGQDLVLQRSGDRFFAWRRPGS</sequence>
<dbReference type="PROSITE" id="PS50893">
    <property type="entry name" value="ABC_TRANSPORTER_2"/>
    <property type="match status" value="1"/>
</dbReference>
<reference evidence="6" key="1">
    <citation type="submission" date="2016-06" db="EMBL/GenBank/DDBJ databases">
        <title>Complete genome sequence of Actinoalloteichus fjordicus DSM 46855 (=ADI127-17), type strain of the new species Actinoalloteichus fjordicus.</title>
        <authorList>
            <person name="Ruckert C."/>
            <person name="Nouioui I."/>
            <person name="Willmese J."/>
            <person name="van Wezel G."/>
            <person name="Klenk H.-P."/>
            <person name="Kalinowski J."/>
            <person name="Zotchev S.B."/>
        </authorList>
    </citation>
    <scope>NUCLEOTIDE SEQUENCE [LARGE SCALE GENOMIC DNA]</scope>
    <source>
        <strain evidence="6">ADI127-7</strain>
    </source>
</reference>
<dbReference type="KEGG" id="acad:UA74_06360"/>
<dbReference type="SUPFAM" id="SSF52540">
    <property type="entry name" value="P-loop containing nucleoside triphosphate hydrolases"/>
    <property type="match status" value="1"/>
</dbReference>
<dbReference type="EMBL" id="CP016076">
    <property type="protein sequence ID" value="APU13345.1"/>
    <property type="molecule type" value="Genomic_DNA"/>
</dbReference>
<organism evidence="5 6">
    <name type="scientific">Actinoalloteichus fjordicus</name>
    <dbReference type="NCBI Taxonomy" id="1612552"/>
    <lineage>
        <taxon>Bacteria</taxon>
        <taxon>Bacillati</taxon>
        <taxon>Actinomycetota</taxon>
        <taxon>Actinomycetes</taxon>
        <taxon>Pseudonocardiales</taxon>
        <taxon>Pseudonocardiaceae</taxon>
        <taxon>Actinoalloteichus</taxon>
    </lineage>
</organism>
<feature type="compositionally biased region" description="Basic and acidic residues" evidence="3">
    <location>
        <begin position="38"/>
        <end position="48"/>
    </location>
</feature>
<dbReference type="SMART" id="SM00382">
    <property type="entry name" value="AAA"/>
    <property type="match status" value="1"/>
</dbReference>
<name>A0AAC9LBE8_9PSEU</name>
<evidence type="ECO:0000256" key="3">
    <source>
        <dbReference type="SAM" id="MobiDB-lite"/>
    </source>
</evidence>
<keyword evidence="6" id="KW-1185">Reference proteome</keyword>
<protein>
    <submittedName>
        <fullName evidence="5">ABC-type molybdenum transport system, ATPase component/photorepair protein PhrA</fullName>
    </submittedName>
</protein>
<evidence type="ECO:0000256" key="2">
    <source>
        <dbReference type="ARBA" id="ARBA00022840"/>
    </source>
</evidence>
<dbReference type="AlphaFoldDB" id="A0AAC9LBE8"/>
<dbReference type="PANTHER" id="PTHR43158:SF2">
    <property type="entry name" value="SKFA PEPTIDE EXPORT ATP-BINDING PROTEIN SKFE"/>
    <property type="match status" value="1"/>
</dbReference>
<keyword evidence="2" id="KW-0067">ATP-binding</keyword>
<dbReference type="InterPro" id="IPR003593">
    <property type="entry name" value="AAA+_ATPase"/>
</dbReference>
<evidence type="ECO:0000259" key="4">
    <source>
        <dbReference type="PROSITE" id="PS50893"/>
    </source>
</evidence>
<dbReference type="InterPro" id="IPR027417">
    <property type="entry name" value="P-loop_NTPase"/>
</dbReference>
<dbReference type="PANTHER" id="PTHR43158">
    <property type="entry name" value="SKFA PEPTIDE EXPORT ATP-BINDING PROTEIN SKFE"/>
    <property type="match status" value="1"/>
</dbReference>
<keyword evidence="1" id="KW-0547">Nucleotide-binding</keyword>
<feature type="domain" description="ABC transporter" evidence="4">
    <location>
        <begin position="55"/>
        <end position="295"/>
    </location>
</feature>
<evidence type="ECO:0000256" key="1">
    <source>
        <dbReference type="ARBA" id="ARBA00022741"/>
    </source>
</evidence>
<proteinExistence type="predicted"/>
<dbReference type="GO" id="GO:0016887">
    <property type="term" value="F:ATP hydrolysis activity"/>
    <property type="evidence" value="ECO:0007669"/>
    <property type="project" value="InterPro"/>
</dbReference>
<dbReference type="FunFam" id="3.40.50.300:FF:001031">
    <property type="entry name" value="Iron ABC transporter ATP-binding protein"/>
    <property type="match status" value="1"/>
</dbReference>
<dbReference type="Pfam" id="PF00005">
    <property type="entry name" value="ABC_tran"/>
    <property type="match status" value="1"/>
</dbReference>